<evidence type="ECO:0000256" key="1">
    <source>
        <dbReference type="SAM" id="SignalP"/>
    </source>
</evidence>
<dbReference type="OrthoDB" id="6123at2759"/>
<reference evidence="3 4" key="1">
    <citation type="submission" date="2019-12" db="EMBL/GenBank/DDBJ databases">
        <title>A genome sequence resource for the geographically widespread anthracnose pathogen Colletotrichum asianum.</title>
        <authorList>
            <person name="Meng Y."/>
        </authorList>
    </citation>
    <scope>NUCLEOTIDE SEQUENCE [LARGE SCALE GENOMIC DNA]</scope>
    <source>
        <strain evidence="3 4">ICMP 18580</strain>
    </source>
</reference>
<proteinExistence type="predicted"/>
<accession>A0A8H3WEA6</accession>
<feature type="signal peptide" evidence="1">
    <location>
        <begin position="1"/>
        <end position="20"/>
    </location>
</feature>
<dbReference type="Pfam" id="PF13472">
    <property type="entry name" value="Lipase_GDSL_2"/>
    <property type="match status" value="1"/>
</dbReference>
<evidence type="ECO:0000259" key="2">
    <source>
        <dbReference type="Pfam" id="PF13472"/>
    </source>
</evidence>
<dbReference type="PANTHER" id="PTHR30383:SF31">
    <property type="entry name" value="SGNH HYDROLASE-TYPE ESTERASE DOMAIN-CONTAINING PROTEIN-RELATED"/>
    <property type="match status" value="1"/>
</dbReference>
<name>A0A8H3WEA6_9PEZI</name>
<protein>
    <submittedName>
        <fullName evidence="3">Gdsl-like lipase acylhydrolase</fullName>
    </submittedName>
</protein>
<dbReference type="Proteomes" id="UP000434172">
    <property type="component" value="Unassembled WGS sequence"/>
</dbReference>
<dbReference type="InterPro" id="IPR013830">
    <property type="entry name" value="SGNH_hydro"/>
</dbReference>
<dbReference type="SUPFAM" id="SSF52266">
    <property type="entry name" value="SGNH hydrolase"/>
    <property type="match status" value="1"/>
</dbReference>
<sequence length="260" mass="27864">MHSRSYLPAALLLASSAVYAAPAHQPPALHGRADFNILVGGNVSLRIMPLGASITHGVQSSDGNGYRQDLRNALIADGNPVDMVGNNPNGTMEDNQNEGWPGLRIEQVLAKAKISVPETLPNLVLINAGTNDCVQSYDTDNAGARTLEMMEYVWSTSSRASIVLSTLLPNGNNNTEACVLKVNEQFKKLVEEQQAKSRKVVIVDMHSDQGPLKSDLVDGTHPDDAGYQKMANLWFAGIKDAASRGWLESPEALPGSTTSS</sequence>
<evidence type="ECO:0000313" key="3">
    <source>
        <dbReference type="EMBL" id="KAF0324267.1"/>
    </source>
</evidence>
<evidence type="ECO:0000313" key="4">
    <source>
        <dbReference type="Proteomes" id="UP000434172"/>
    </source>
</evidence>
<dbReference type="GO" id="GO:0004622">
    <property type="term" value="F:phosphatidylcholine lysophospholipase activity"/>
    <property type="evidence" value="ECO:0007669"/>
    <property type="project" value="TreeGrafter"/>
</dbReference>
<feature type="chain" id="PRO_5034107349" evidence="1">
    <location>
        <begin position="21"/>
        <end position="260"/>
    </location>
</feature>
<gene>
    <name evidence="3" type="ORF">GQ607_008441</name>
</gene>
<keyword evidence="1" id="KW-0732">Signal</keyword>
<dbReference type="InterPro" id="IPR051532">
    <property type="entry name" value="Ester_Hydrolysis_Enzymes"/>
</dbReference>
<comment type="caution">
    <text evidence="3">The sequence shown here is derived from an EMBL/GenBank/DDBJ whole genome shotgun (WGS) entry which is preliminary data.</text>
</comment>
<dbReference type="PANTHER" id="PTHR30383">
    <property type="entry name" value="THIOESTERASE 1/PROTEASE 1/LYSOPHOSPHOLIPASE L1"/>
    <property type="match status" value="1"/>
</dbReference>
<feature type="domain" description="SGNH hydrolase-type esterase" evidence="2">
    <location>
        <begin position="50"/>
        <end position="228"/>
    </location>
</feature>
<keyword evidence="4" id="KW-1185">Reference proteome</keyword>
<dbReference type="CDD" id="cd01833">
    <property type="entry name" value="XynB_like"/>
    <property type="match status" value="1"/>
</dbReference>
<keyword evidence="3" id="KW-0378">Hydrolase</keyword>
<dbReference type="EMBL" id="WOWK01000045">
    <property type="protein sequence ID" value="KAF0324267.1"/>
    <property type="molecule type" value="Genomic_DNA"/>
</dbReference>
<organism evidence="3 4">
    <name type="scientific">Colletotrichum asianum</name>
    <dbReference type="NCBI Taxonomy" id="702518"/>
    <lineage>
        <taxon>Eukaryota</taxon>
        <taxon>Fungi</taxon>
        <taxon>Dikarya</taxon>
        <taxon>Ascomycota</taxon>
        <taxon>Pezizomycotina</taxon>
        <taxon>Sordariomycetes</taxon>
        <taxon>Hypocreomycetidae</taxon>
        <taxon>Glomerellales</taxon>
        <taxon>Glomerellaceae</taxon>
        <taxon>Colletotrichum</taxon>
        <taxon>Colletotrichum gloeosporioides species complex</taxon>
    </lineage>
</organism>
<dbReference type="AlphaFoldDB" id="A0A8H3WEA6"/>
<dbReference type="Gene3D" id="3.40.50.1110">
    <property type="entry name" value="SGNH hydrolase"/>
    <property type="match status" value="1"/>
</dbReference>
<dbReference type="InterPro" id="IPR036514">
    <property type="entry name" value="SGNH_hydro_sf"/>
</dbReference>